<dbReference type="Proteomes" id="UP000179769">
    <property type="component" value="Unassembled WGS sequence"/>
</dbReference>
<evidence type="ECO:0000313" key="2">
    <source>
        <dbReference type="Proteomes" id="UP000179769"/>
    </source>
</evidence>
<dbReference type="AlphaFoldDB" id="A0A1S1PE89"/>
<sequence length="96" mass="10764">MSAPAGWEDFLASYPPGFDEVHPGAYSSAERIKYMDQADTWAQVLYPNIAGFGAQWLLSMNDGKLQLDCVRAYNDFQHELVSVAPRRLIPNVSLPF</sequence>
<dbReference type="RefSeq" id="WP_071067241.1">
    <property type="nucleotide sequence ID" value="NZ_MAXA01000287.1"/>
</dbReference>
<dbReference type="SUPFAM" id="SSF51556">
    <property type="entry name" value="Metallo-dependent hydrolases"/>
    <property type="match status" value="1"/>
</dbReference>
<dbReference type="Gene3D" id="3.20.20.140">
    <property type="entry name" value="Metal-dependent hydrolases"/>
    <property type="match status" value="1"/>
</dbReference>
<dbReference type="OrthoDB" id="8673349at2"/>
<evidence type="ECO:0000313" key="1">
    <source>
        <dbReference type="EMBL" id="OHV18882.1"/>
    </source>
</evidence>
<dbReference type="InterPro" id="IPR032466">
    <property type="entry name" value="Metal_Hydrolase"/>
</dbReference>
<reference evidence="2" key="1">
    <citation type="submission" date="2016-07" db="EMBL/GenBank/DDBJ databases">
        <title>Frankia sp. NRRL B-16219 Genome sequencing.</title>
        <authorList>
            <person name="Ghodhbane-Gtari F."/>
            <person name="Swanson E."/>
            <person name="Gueddou A."/>
            <person name="Louati M."/>
            <person name="Nouioui I."/>
            <person name="Hezbri K."/>
            <person name="Abebe-Akele F."/>
            <person name="Simpson S."/>
            <person name="Morris K."/>
            <person name="Thomas K."/>
            <person name="Gtari M."/>
            <person name="Tisa L.S."/>
        </authorList>
    </citation>
    <scope>NUCLEOTIDE SEQUENCE [LARGE SCALE GENOMIC DNA]</scope>
    <source>
        <strain evidence="2">NRRL B-16219</strain>
    </source>
</reference>
<dbReference type="EMBL" id="MAXA01000287">
    <property type="protein sequence ID" value="OHV18882.1"/>
    <property type="molecule type" value="Genomic_DNA"/>
</dbReference>
<gene>
    <name evidence="1" type="ORF">BBK14_29730</name>
</gene>
<protein>
    <submittedName>
        <fullName evidence="1">Uncharacterized protein</fullName>
    </submittedName>
</protein>
<accession>A0A1S1PE89</accession>
<proteinExistence type="predicted"/>
<comment type="caution">
    <text evidence="1">The sequence shown here is derived from an EMBL/GenBank/DDBJ whole genome shotgun (WGS) entry which is preliminary data.</text>
</comment>
<keyword evidence="2" id="KW-1185">Reference proteome</keyword>
<organism evidence="1 2">
    <name type="scientific">Parafrankia soli</name>
    <dbReference type="NCBI Taxonomy" id="2599596"/>
    <lineage>
        <taxon>Bacteria</taxon>
        <taxon>Bacillati</taxon>
        <taxon>Actinomycetota</taxon>
        <taxon>Actinomycetes</taxon>
        <taxon>Frankiales</taxon>
        <taxon>Frankiaceae</taxon>
        <taxon>Parafrankia</taxon>
    </lineage>
</organism>
<name>A0A1S1PE89_9ACTN</name>